<dbReference type="PRINTS" id="PR00420">
    <property type="entry name" value="RNGMNOXGNASE"/>
</dbReference>
<dbReference type="GO" id="GO:0071949">
    <property type="term" value="F:FAD binding"/>
    <property type="evidence" value="ECO:0007669"/>
    <property type="project" value="InterPro"/>
</dbReference>
<dbReference type="PROSITE" id="PS51257">
    <property type="entry name" value="PROKAR_LIPOPROTEIN"/>
    <property type="match status" value="1"/>
</dbReference>
<dbReference type="PANTHER" id="PTHR42685:SF22">
    <property type="entry name" value="CONDITIONED MEDIUM FACTOR RECEPTOR 1"/>
    <property type="match status" value="1"/>
</dbReference>
<organism evidence="2 3">
    <name type="scientific">Skermanella stibiiresistens SB22</name>
    <dbReference type="NCBI Taxonomy" id="1385369"/>
    <lineage>
        <taxon>Bacteria</taxon>
        <taxon>Pseudomonadati</taxon>
        <taxon>Pseudomonadota</taxon>
        <taxon>Alphaproteobacteria</taxon>
        <taxon>Rhodospirillales</taxon>
        <taxon>Azospirillaceae</taxon>
        <taxon>Skermanella</taxon>
    </lineage>
</organism>
<evidence type="ECO:0000259" key="1">
    <source>
        <dbReference type="Pfam" id="PF01494"/>
    </source>
</evidence>
<sequence>MTAGTREIAIVGGGPAGAAAACLLTKAGRSVLLFEREALPHHKVCGEFVSGEAATQLATLGLDLAGLGALPIHSVRLIQGGTATTTRLPFPAFSLSRQVMDEALLQAAAGQGAEIRRGVAVRSLTEAADAVTLDADELVTAQTVLLASGKHDLRGHRRAPGAINDMIGFKRYLTLAPDRMAELAGHVEVFLFPGGYAGLQPVSATEANLCLVVSKTVHAEVGKSWDDLLDHIAHHCRPFADRLTGATSRWERPLSIYGIPYGFVHRAPAPSRRLHRLGDQLAVIPSFSGDGMAIALQSAFLAADRVLAGQPALDGRRFAGQIRTATWLARTIRQPVLQGIAAAACRLAPGLLKTVASATRVSDPVQP</sequence>
<feature type="domain" description="FAD-binding" evidence="1">
    <location>
        <begin position="7"/>
        <end position="133"/>
    </location>
</feature>
<comment type="caution">
    <text evidence="2">The sequence shown here is derived from an EMBL/GenBank/DDBJ whole genome shotgun (WGS) entry which is preliminary data.</text>
</comment>
<dbReference type="Pfam" id="PF01494">
    <property type="entry name" value="FAD_binding_3"/>
    <property type="match status" value="1"/>
</dbReference>
<keyword evidence="3" id="KW-1185">Reference proteome</keyword>
<protein>
    <recommendedName>
        <fullName evidence="1">FAD-binding domain-containing protein</fullName>
    </recommendedName>
</protein>
<dbReference type="SUPFAM" id="SSF51905">
    <property type="entry name" value="FAD/NAD(P)-binding domain"/>
    <property type="match status" value="1"/>
</dbReference>
<dbReference type="InterPro" id="IPR036188">
    <property type="entry name" value="FAD/NAD-bd_sf"/>
</dbReference>
<proteinExistence type="predicted"/>
<dbReference type="AlphaFoldDB" id="W9GZA9"/>
<dbReference type="RefSeq" id="WP_037458072.1">
    <property type="nucleotide sequence ID" value="NZ_AVFL01000022.1"/>
</dbReference>
<reference evidence="2 3" key="1">
    <citation type="submission" date="2013-08" db="EMBL/GenBank/DDBJ databases">
        <title>The genome sequence of Skermanella stibiiresistens.</title>
        <authorList>
            <person name="Zhu W."/>
            <person name="Wang G."/>
        </authorList>
    </citation>
    <scope>NUCLEOTIDE SEQUENCE [LARGE SCALE GENOMIC DNA]</scope>
    <source>
        <strain evidence="2 3">SB22</strain>
    </source>
</reference>
<dbReference type="STRING" id="1385369.N825_16210"/>
<dbReference type="EMBL" id="AVFL01000022">
    <property type="protein sequence ID" value="EWY37946.1"/>
    <property type="molecule type" value="Genomic_DNA"/>
</dbReference>
<dbReference type="InterPro" id="IPR002938">
    <property type="entry name" value="FAD-bd"/>
</dbReference>
<gene>
    <name evidence="2" type="ORF">N825_16210</name>
</gene>
<dbReference type="PANTHER" id="PTHR42685">
    <property type="entry name" value="GERANYLGERANYL DIPHOSPHATE REDUCTASE"/>
    <property type="match status" value="1"/>
</dbReference>
<accession>W9GZA9</accession>
<evidence type="ECO:0000313" key="3">
    <source>
        <dbReference type="Proteomes" id="UP000019486"/>
    </source>
</evidence>
<name>W9GZA9_9PROT</name>
<dbReference type="Proteomes" id="UP000019486">
    <property type="component" value="Unassembled WGS sequence"/>
</dbReference>
<evidence type="ECO:0000313" key="2">
    <source>
        <dbReference type="EMBL" id="EWY37946.1"/>
    </source>
</evidence>
<dbReference type="InterPro" id="IPR050407">
    <property type="entry name" value="Geranylgeranyl_reductase"/>
</dbReference>
<dbReference type="Gene3D" id="3.50.50.60">
    <property type="entry name" value="FAD/NAD(P)-binding domain"/>
    <property type="match status" value="1"/>
</dbReference>